<dbReference type="EMBL" id="CAEZUW010000151">
    <property type="protein sequence ID" value="CAB4618748.1"/>
    <property type="molecule type" value="Genomic_DNA"/>
</dbReference>
<evidence type="ECO:0000313" key="1">
    <source>
        <dbReference type="EMBL" id="CAB4530746.1"/>
    </source>
</evidence>
<protein>
    <submittedName>
        <fullName evidence="2">Unannotated protein</fullName>
    </submittedName>
</protein>
<dbReference type="EMBL" id="CAEZSH010000001">
    <property type="protein sequence ID" value="CAB4530746.1"/>
    <property type="molecule type" value="Genomic_DNA"/>
</dbReference>
<sequence length="68" mass="8079">MPRPQKPRVADSTEYWWYNIRTRQVEFGLQSKSLDRVGPFDTEEQARNAPKLIAERAAKWEKSEREEA</sequence>
<proteinExistence type="predicted"/>
<accession>A0A6J6ICX0</accession>
<name>A0A6J6ICX0_9ZZZZ</name>
<organism evidence="2">
    <name type="scientific">freshwater metagenome</name>
    <dbReference type="NCBI Taxonomy" id="449393"/>
    <lineage>
        <taxon>unclassified sequences</taxon>
        <taxon>metagenomes</taxon>
        <taxon>ecological metagenomes</taxon>
    </lineage>
</organism>
<evidence type="ECO:0000313" key="2">
    <source>
        <dbReference type="EMBL" id="CAB4618748.1"/>
    </source>
</evidence>
<reference evidence="2" key="1">
    <citation type="submission" date="2020-05" db="EMBL/GenBank/DDBJ databases">
        <authorList>
            <person name="Chiriac C."/>
            <person name="Salcher M."/>
            <person name="Ghai R."/>
            <person name="Kavagutti S V."/>
        </authorList>
    </citation>
    <scope>NUCLEOTIDE SEQUENCE</scope>
</reference>
<gene>
    <name evidence="1" type="ORF">UFOPK1410_00005</name>
    <name evidence="2" type="ORF">UFOPK1855_00866</name>
</gene>
<dbReference type="AlphaFoldDB" id="A0A6J6ICX0"/>